<dbReference type="EMBL" id="BCMY01000020">
    <property type="protein sequence ID" value="GAQ46344.1"/>
    <property type="molecule type" value="Genomic_DNA"/>
</dbReference>
<sequence>MFNWFVLGPAAFYKLGHFGLSTHVFEYQTQYYTSTFNIVTTYSIYTDKDSQQIPVTVFMHLYLGKELINHAFSLGANPKTSHVHHCSFEVHDYNTQQLGHHWLVKNGYQPASGVGHHVLGSQIFDHWWDVSGILVEHYADGDLVDAKTPIGYVPVGPDSFAIWGPGLLATFPE</sequence>
<dbReference type="SUPFAM" id="SSF54593">
    <property type="entry name" value="Glyoxalase/Bleomycin resistance protein/Dihydroxybiphenyl dioxygenase"/>
    <property type="match status" value="1"/>
</dbReference>
<protein>
    <submittedName>
        <fullName evidence="1">Acetoacetyl-CoA synthase</fullName>
    </submittedName>
</protein>
<proteinExistence type="predicted"/>
<reference evidence="2" key="1">
    <citation type="journal article" date="2016" name="Genome Announc.">
        <title>Draft genome sequence of Aspergillus niger strain An76.</title>
        <authorList>
            <person name="Gong W."/>
            <person name="Cheng Z."/>
            <person name="Zhang H."/>
            <person name="Liu L."/>
            <person name="Gao P."/>
            <person name="Wang L."/>
        </authorList>
    </citation>
    <scope>NUCLEOTIDE SEQUENCE [LARGE SCALE GENOMIC DNA]</scope>
    <source>
        <strain evidence="2">An76</strain>
    </source>
</reference>
<dbReference type="VEuPathDB" id="FungiDB:ASPNIDRAFT2_1110004"/>
<dbReference type="VEuPathDB" id="FungiDB:M747DRAFT_255953"/>
<evidence type="ECO:0000313" key="2">
    <source>
        <dbReference type="Proteomes" id="UP000068243"/>
    </source>
</evidence>
<evidence type="ECO:0000313" key="1">
    <source>
        <dbReference type="EMBL" id="GAQ46344.1"/>
    </source>
</evidence>
<accession>A0A100IS67</accession>
<organism evidence="1 2">
    <name type="scientific">Aspergillus niger</name>
    <dbReference type="NCBI Taxonomy" id="5061"/>
    <lineage>
        <taxon>Eukaryota</taxon>
        <taxon>Fungi</taxon>
        <taxon>Dikarya</taxon>
        <taxon>Ascomycota</taxon>
        <taxon>Pezizomycotina</taxon>
        <taxon>Eurotiomycetes</taxon>
        <taxon>Eurotiomycetidae</taxon>
        <taxon>Eurotiales</taxon>
        <taxon>Aspergillaceae</taxon>
        <taxon>Aspergillus</taxon>
        <taxon>Aspergillus subgen. Circumdati</taxon>
    </lineage>
</organism>
<dbReference type="OMA" id="ELINHAF"/>
<gene>
    <name evidence="1" type="ORF">ABL_09005</name>
</gene>
<dbReference type="InterPro" id="IPR029068">
    <property type="entry name" value="Glyas_Bleomycin-R_OHBP_Dase"/>
</dbReference>
<dbReference type="VEuPathDB" id="FungiDB:An03g06330"/>
<name>A0A100IS67_ASPNG</name>
<comment type="caution">
    <text evidence="1">The sequence shown here is derived from an EMBL/GenBank/DDBJ whole genome shotgun (WGS) entry which is preliminary data.</text>
</comment>
<dbReference type="Gene3D" id="3.10.180.10">
    <property type="entry name" value="2,3-Dihydroxybiphenyl 1,2-Dioxygenase, domain 1"/>
    <property type="match status" value="1"/>
</dbReference>
<dbReference type="AlphaFoldDB" id="A0A100IS67"/>
<dbReference type="Proteomes" id="UP000068243">
    <property type="component" value="Unassembled WGS sequence"/>
</dbReference>
<dbReference type="OrthoDB" id="3360610at2759"/>
<dbReference type="VEuPathDB" id="FungiDB:ATCC64974_75730"/>